<sequence length="290" mass="33209">MCSCQAVRFEIVVVLNCCQSLYNRRSTRVAVHELRSLPMHKKIQETGLDIVFVHGSLWNDTASARGWRGTWMQRDNPDVCWPEVWLPADLGFDVRILSVSYNDVLVRKNRYPKQEIADVIAHELGEHLFDGWELGRERPVVLVGHEFGGDVIKSLVMEAKGIVTNTRPPRNSAPDWRIMSAAEAFVRNVVRIVVYARQRDDDNWELNKDGSIDDSCSLFLCNPKSRFVEGIEPFSSWEEKAVWKLDSPGKHGDVWKPPNERHESYSLLLESLLQAQHEVSAFVHACKDVE</sequence>
<comment type="subcellular location">
    <subcellularLocation>
        <location evidence="2">Endoplasmic reticulum</location>
    </subcellularLocation>
    <subcellularLocation>
        <location evidence="3">Membrane</location>
    </subcellularLocation>
    <subcellularLocation>
        <location evidence="1">Mitochondrion</location>
    </subcellularLocation>
</comment>
<dbReference type="Proteomes" id="UP001497512">
    <property type="component" value="Chromosome 9"/>
</dbReference>
<evidence type="ECO:0000256" key="3">
    <source>
        <dbReference type="ARBA" id="ARBA00004370"/>
    </source>
</evidence>
<keyword evidence="4" id="KW-0256">Endoplasmic reticulum</keyword>
<evidence type="ECO:0000256" key="6">
    <source>
        <dbReference type="ARBA" id="ARBA00023136"/>
    </source>
</evidence>
<name>A0ABP0V250_9BRYO</name>
<gene>
    <name evidence="7" type="ORF">CSSPTR1EN2_LOCUS22901</name>
</gene>
<protein>
    <submittedName>
        <fullName evidence="7">Uncharacterized protein</fullName>
    </submittedName>
</protein>
<keyword evidence="6" id="KW-0472">Membrane</keyword>
<keyword evidence="5" id="KW-0496">Mitochondrion</keyword>
<keyword evidence="8" id="KW-1185">Reference proteome</keyword>
<evidence type="ECO:0000256" key="5">
    <source>
        <dbReference type="ARBA" id="ARBA00023128"/>
    </source>
</evidence>
<dbReference type="EMBL" id="OZ019901">
    <property type="protein sequence ID" value="CAK9236456.1"/>
    <property type="molecule type" value="Genomic_DNA"/>
</dbReference>
<evidence type="ECO:0000256" key="2">
    <source>
        <dbReference type="ARBA" id="ARBA00004240"/>
    </source>
</evidence>
<dbReference type="InterPro" id="IPR052374">
    <property type="entry name" value="SERAC1"/>
</dbReference>
<evidence type="ECO:0000313" key="7">
    <source>
        <dbReference type="EMBL" id="CAK9236456.1"/>
    </source>
</evidence>
<evidence type="ECO:0000256" key="4">
    <source>
        <dbReference type="ARBA" id="ARBA00022824"/>
    </source>
</evidence>
<dbReference type="PANTHER" id="PTHR48182:SF2">
    <property type="entry name" value="PROTEIN SERAC1"/>
    <property type="match status" value="1"/>
</dbReference>
<organism evidence="7 8">
    <name type="scientific">Sphagnum troendelagicum</name>
    <dbReference type="NCBI Taxonomy" id="128251"/>
    <lineage>
        <taxon>Eukaryota</taxon>
        <taxon>Viridiplantae</taxon>
        <taxon>Streptophyta</taxon>
        <taxon>Embryophyta</taxon>
        <taxon>Bryophyta</taxon>
        <taxon>Sphagnophytina</taxon>
        <taxon>Sphagnopsida</taxon>
        <taxon>Sphagnales</taxon>
        <taxon>Sphagnaceae</taxon>
        <taxon>Sphagnum</taxon>
    </lineage>
</organism>
<reference evidence="7" key="1">
    <citation type="submission" date="2024-02" db="EMBL/GenBank/DDBJ databases">
        <authorList>
            <consortium name="ELIXIR-Norway"/>
            <consortium name="Elixir Norway"/>
        </authorList>
    </citation>
    <scope>NUCLEOTIDE SEQUENCE</scope>
</reference>
<dbReference type="PANTHER" id="PTHR48182">
    <property type="entry name" value="PROTEIN SERAC1"/>
    <property type="match status" value="1"/>
</dbReference>
<evidence type="ECO:0000313" key="8">
    <source>
        <dbReference type="Proteomes" id="UP001497512"/>
    </source>
</evidence>
<accession>A0ABP0V250</accession>
<evidence type="ECO:0000256" key="1">
    <source>
        <dbReference type="ARBA" id="ARBA00004173"/>
    </source>
</evidence>
<proteinExistence type="predicted"/>